<gene>
    <name evidence="2" type="ORF">S40285_07347</name>
</gene>
<dbReference type="InParanoid" id="A0A084Q9L8"/>
<evidence type="ECO:0000313" key="2">
    <source>
        <dbReference type="EMBL" id="KFA60653.1"/>
    </source>
</evidence>
<evidence type="ECO:0000256" key="1">
    <source>
        <dbReference type="SAM" id="MobiDB-lite"/>
    </source>
</evidence>
<accession>A0A084Q9L8</accession>
<feature type="compositionally biased region" description="Low complexity" evidence="1">
    <location>
        <begin position="105"/>
        <end position="127"/>
    </location>
</feature>
<dbReference type="PANTHER" id="PTHR42023:SF1">
    <property type="entry name" value="BHLH DOMAIN-CONTAINING PROTEIN"/>
    <property type="match status" value="1"/>
</dbReference>
<dbReference type="AlphaFoldDB" id="A0A084Q9L8"/>
<feature type="region of interest" description="Disordered" evidence="1">
    <location>
        <begin position="506"/>
        <end position="533"/>
    </location>
</feature>
<organism evidence="2 3">
    <name type="scientific">Stachybotrys chlorohalonatus (strain IBT 40285)</name>
    <dbReference type="NCBI Taxonomy" id="1283841"/>
    <lineage>
        <taxon>Eukaryota</taxon>
        <taxon>Fungi</taxon>
        <taxon>Dikarya</taxon>
        <taxon>Ascomycota</taxon>
        <taxon>Pezizomycotina</taxon>
        <taxon>Sordariomycetes</taxon>
        <taxon>Hypocreomycetidae</taxon>
        <taxon>Hypocreales</taxon>
        <taxon>Stachybotryaceae</taxon>
        <taxon>Stachybotrys</taxon>
    </lineage>
</organism>
<feature type="compositionally biased region" description="Basic and acidic residues" evidence="1">
    <location>
        <begin position="144"/>
        <end position="155"/>
    </location>
</feature>
<feature type="compositionally biased region" description="Low complexity" evidence="1">
    <location>
        <begin position="261"/>
        <end position="275"/>
    </location>
</feature>
<feature type="compositionally biased region" description="Pro residues" evidence="1">
    <location>
        <begin position="319"/>
        <end position="331"/>
    </location>
</feature>
<dbReference type="PANTHER" id="PTHR42023">
    <property type="entry name" value="BHLH DOMAIN-CONTAINING PROTEIN"/>
    <property type="match status" value="1"/>
</dbReference>
<evidence type="ECO:0000313" key="3">
    <source>
        <dbReference type="Proteomes" id="UP000028524"/>
    </source>
</evidence>
<feature type="region of interest" description="Disordered" evidence="1">
    <location>
        <begin position="251"/>
        <end position="396"/>
    </location>
</feature>
<name>A0A084Q9L8_STAC4</name>
<dbReference type="STRING" id="1283841.A0A084Q9L8"/>
<dbReference type="EMBL" id="KL660900">
    <property type="protein sequence ID" value="KFA60653.1"/>
    <property type="molecule type" value="Genomic_DNA"/>
</dbReference>
<proteinExistence type="predicted"/>
<sequence length="636" mass="69083">MPAMWDRLRSTTPDLLPHKHRHLPARHHLAADRDKSYWQADFDNRLDSLNVAGGPYRYEIRKGKTVPQPPPSHQVFTHDDVSPIGDEDDLDWFPQQAHRHAQHVPTSPASPQTASSPPSTSKTSIPTMRRDRRKIQEAAAAAMREAKSKAKDRQKQGSHAVGSRNGGVKLDPAAAPDVHEHEPEFGVKTTITSGAGPPPTFGQRMRQQLARSKPEPLETRPAWQGASGRSTLLHPLRDNLHVAPLNISPRLNKLTGRQGDPPYSASAASASPVSPFDAETTGGPVAALRRFLPSGSNSRIHHTGNEPAPLMRGGTQSYPSPPYVESPPAALPSPTSTSAQSSSHPAASSSTSTSPLAASNTASEAGRAIKRKPPPAAPLQVPKHATHQSISSSVYSTHEYPSEAILPSQEATAPPEPWLQPPSRFSVTTYATSSVDSARLSGEEERPPLPLPPALSSVMDRTRPIATDAQQAATSDPIVISMQSPYTASPLVMSDEDKAATFGLYRRSPLTGDDDREPSIMSTSKALPPAPPELSAADRVGQLNARLESLAYRRVNITRSIKQMTELMPTDNVLASADVVRRRELEKQKVEALKGELAEVQREEYDLGLKLHLAYKRLDRDSEYESSSLWVRRVTG</sequence>
<protein>
    <submittedName>
        <fullName evidence="2">Uncharacterized protein</fullName>
    </submittedName>
</protein>
<dbReference type="Proteomes" id="UP000028524">
    <property type="component" value="Unassembled WGS sequence"/>
</dbReference>
<feature type="compositionally biased region" description="Polar residues" evidence="1">
    <location>
        <begin position="387"/>
        <end position="396"/>
    </location>
</feature>
<keyword evidence="3" id="KW-1185">Reference proteome</keyword>
<feature type="region of interest" description="Disordered" evidence="1">
    <location>
        <begin position="62"/>
        <end position="229"/>
    </location>
</feature>
<dbReference type="OrthoDB" id="4507572at2759"/>
<dbReference type="OMA" id="MWKRLQG"/>
<feature type="compositionally biased region" description="Low complexity" evidence="1">
    <location>
        <begin position="332"/>
        <end position="366"/>
    </location>
</feature>
<reference evidence="2 3" key="1">
    <citation type="journal article" date="2014" name="BMC Genomics">
        <title>Comparative genome sequencing reveals chemotype-specific gene clusters in the toxigenic black mold Stachybotrys.</title>
        <authorList>
            <person name="Semeiks J."/>
            <person name="Borek D."/>
            <person name="Otwinowski Z."/>
            <person name="Grishin N.V."/>
        </authorList>
    </citation>
    <scope>NUCLEOTIDE SEQUENCE [LARGE SCALE GENOMIC DNA]</scope>
    <source>
        <strain evidence="2 3">IBT 40285</strain>
    </source>
</reference>
<dbReference type="HOGENOM" id="CLU_018148_1_1_1"/>